<feature type="coiled-coil region" evidence="1">
    <location>
        <begin position="86"/>
        <end position="113"/>
    </location>
</feature>
<dbReference type="EMBL" id="PFLK01000116">
    <property type="protein sequence ID" value="PIY74037.1"/>
    <property type="molecule type" value="Genomic_DNA"/>
</dbReference>
<dbReference type="Proteomes" id="UP000229481">
    <property type="component" value="Unassembled WGS sequence"/>
</dbReference>
<gene>
    <name evidence="2" type="ORF">COY85_04380</name>
</gene>
<sequence length="155" mass="17913">MATETNTKTDYSGGFKTRVTDLEHKINKNKRHLAKLTRLEERSRKVWTKAYQLFLKAANQLTKLKVHGTRKEVGLIRKIRDWPVETIRLTKERDDLRAQIKQTEQALVKLGIEQAKLVEQQTNEIKTIDEIVTQVFGLNAAVVRASGDREDCLTR</sequence>
<protein>
    <submittedName>
        <fullName evidence="2">Uncharacterized protein</fullName>
    </submittedName>
</protein>
<proteinExistence type="predicted"/>
<evidence type="ECO:0000256" key="1">
    <source>
        <dbReference type="SAM" id="Coils"/>
    </source>
</evidence>
<reference evidence="3" key="1">
    <citation type="submission" date="2017-09" db="EMBL/GenBank/DDBJ databases">
        <title>Depth-based differentiation of microbial function through sediment-hosted aquifers and enrichment of novel symbionts in the deep terrestrial subsurface.</title>
        <authorList>
            <person name="Probst A.J."/>
            <person name="Ladd B."/>
            <person name="Jarett J.K."/>
            <person name="Geller-Mcgrath D.E."/>
            <person name="Sieber C.M.K."/>
            <person name="Emerson J.B."/>
            <person name="Anantharaman K."/>
            <person name="Thomas B.C."/>
            <person name="Malmstrom R."/>
            <person name="Stieglmeier M."/>
            <person name="Klingl A."/>
            <person name="Woyke T."/>
            <person name="Ryan C.M."/>
            <person name="Banfield J.F."/>
        </authorList>
    </citation>
    <scope>NUCLEOTIDE SEQUENCE [LARGE SCALE GENOMIC DNA]</scope>
</reference>
<organism evidence="2 3">
    <name type="scientific">Candidatus Portnoybacteria bacterium CG_4_10_14_0_8_um_filter_40_50</name>
    <dbReference type="NCBI Taxonomy" id="1974800"/>
    <lineage>
        <taxon>Bacteria</taxon>
        <taxon>Candidatus Portnoyibacteriota</taxon>
    </lineage>
</organism>
<accession>A0A2M7QP23</accession>
<evidence type="ECO:0000313" key="3">
    <source>
        <dbReference type="Proteomes" id="UP000229481"/>
    </source>
</evidence>
<comment type="caution">
    <text evidence="2">The sequence shown here is derived from an EMBL/GenBank/DDBJ whole genome shotgun (WGS) entry which is preliminary data.</text>
</comment>
<keyword evidence="1" id="KW-0175">Coiled coil</keyword>
<evidence type="ECO:0000313" key="2">
    <source>
        <dbReference type="EMBL" id="PIY74037.1"/>
    </source>
</evidence>
<feature type="non-terminal residue" evidence="2">
    <location>
        <position position="155"/>
    </location>
</feature>
<name>A0A2M7QP23_9BACT</name>
<dbReference type="AlphaFoldDB" id="A0A2M7QP23"/>